<evidence type="ECO:0000256" key="3">
    <source>
        <dbReference type="ARBA" id="ARBA00022741"/>
    </source>
</evidence>
<keyword evidence="2 6" id="KW-0436">Ligase</keyword>
<dbReference type="OrthoDB" id="9803968at2"/>
<dbReference type="EMBL" id="SMSI01000003">
    <property type="protein sequence ID" value="TDH34954.1"/>
    <property type="molecule type" value="Genomic_DNA"/>
</dbReference>
<comment type="caution">
    <text evidence="6">The sequence shown here is derived from an EMBL/GenBank/DDBJ whole genome shotgun (WGS) entry which is preliminary data.</text>
</comment>
<dbReference type="Gene3D" id="3.40.50.12780">
    <property type="entry name" value="N-terminal domain of ligase-like"/>
    <property type="match status" value="1"/>
</dbReference>
<dbReference type="InterPro" id="IPR005914">
    <property type="entry name" value="Acac_CoA_synth"/>
</dbReference>
<keyword evidence="4" id="KW-0067">ATP-binding</keyword>
<feature type="domain" description="AMP-dependent synthetase/ligase" evidence="5">
    <location>
        <begin position="93"/>
        <end position="466"/>
    </location>
</feature>
<dbReference type="SUPFAM" id="SSF56801">
    <property type="entry name" value="Acetyl-CoA synthetase-like"/>
    <property type="match status" value="1"/>
</dbReference>
<dbReference type="InterPro" id="IPR045851">
    <property type="entry name" value="AMP-bd_C_sf"/>
</dbReference>
<proteinExistence type="inferred from homology"/>
<dbReference type="NCBIfam" id="TIGR01217">
    <property type="entry name" value="ac_ac_CoA_syn"/>
    <property type="match status" value="1"/>
</dbReference>
<dbReference type="EC" id="6.2.1.16" evidence="6"/>
<evidence type="ECO:0000259" key="5">
    <source>
        <dbReference type="Pfam" id="PF00501"/>
    </source>
</evidence>
<organism evidence="6 7">
    <name type="scientific">Pseudohoeflea suaedae</name>
    <dbReference type="NCBI Taxonomy" id="877384"/>
    <lineage>
        <taxon>Bacteria</taxon>
        <taxon>Pseudomonadati</taxon>
        <taxon>Pseudomonadota</taxon>
        <taxon>Alphaproteobacteria</taxon>
        <taxon>Hyphomicrobiales</taxon>
        <taxon>Rhizobiaceae</taxon>
        <taxon>Pseudohoeflea</taxon>
    </lineage>
</organism>
<gene>
    <name evidence="6" type="ORF">E2A64_14615</name>
</gene>
<evidence type="ECO:0000313" key="6">
    <source>
        <dbReference type="EMBL" id="TDH34954.1"/>
    </source>
</evidence>
<protein>
    <submittedName>
        <fullName evidence="6">Acetoacetate--CoA ligase</fullName>
        <ecNumber evidence="6">6.2.1.16</ecNumber>
    </submittedName>
</protein>
<dbReference type="PANTHER" id="PTHR42921">
    <property type="entry name" value="ACETOACETYL-COA SYNTHETASE"/>
    <property type="match status" value="1"/>
</dbReference>
<dbReference type="GO" id="GO:0005524">
    <property type="term" value="F:ATP binding"/>
    <property type="evidence" value="ECO:0007669"/>
    <property type="project" value="UniProtKB-KW"/>
</dbReference>
<comment type="similarity">
    <text evidence="1">Belongs to the ATP-dependent AMP-binding enzyme family.</text>
</comment>
<dbReference type="PANTHER" id="PTHR42921:SF1">
    <property type="entry name" value="ACETOACETYL-COA SYNTHETASE"/>
    <property type="match status" value="1"/>
</dbReference>
<sequence>MTQVMWTPEAAMAEHSALSRFAREAGFDPFDYDGLHRWSISDIEGFWSKLWDFAGVIGERGNVAFVPDQAHWMTGARFFPDASINLAENLLKRSGADIAVVEGDEAGGRRQMTADQLRAETARIANGLRAAGVQPGDRVAAVLPNRIECLVTLLATAAVGAVWTSCSPDFGGAAITDRIGQVKPKVLFVQPHIRYGGKAQDISERLSEVTGRIEGLEQIVVIGEGTLDASAPVAAYADFGSDGPLEFTRVGFNDPVYILYTSGTTGKPKAIVHRTGGVLLQHLKEHMLHGDVRPGDKLMWYSNSAWMMYHWMVSALACEATIALYDGAPILKTSDGFDCGPLWRMVEAEGLTHLGISPKYLATLAEKDFAPGREADVSSLRWLMSAGSPVAPHQYDWIYEAIKPDFGFASISGGTEILGCFLIGSPFHPVRRGMLTTRALGLAVNVLDERGAPVIGRAGELVCTEPFPAMPLTFWGEGGDERYRQTYFADRPEIWTHGDRATLNADGSAVIHGRSDFTLNPGGVRIGTADIYNVCEQFADVEDCITFGRPVDNDEEIILCLKMGDGRQATPELANSIRTMLRKECSPRHVPAAIYMVSDIPYTINGKRVEGACKAMISGLEVKNKASLANPDCLIEYARLGEGAAL</sequence>
<dbReference type="PROSITE" id="PS00455">
    <property type="entry name" value="AMP_BINDING"/>
    <property type="match status" value="1"/>
</dbReference>
<keyword evidence="3" id="KW-0547">Nucleotide-binding</keyword>
<name>A0A4R5PJA4_9HYPH</name>
<dbReference type="InterPro" id="IPR042099">
    <property type="entry name" value="ANL_N_sf"/>
</dbReference>
<evidence type="ECO:0000256" key="1">
    <source>
        <dbReference type="ARBA" id="ARBA00006432"/>
    </source>
</evidence>
<dbReference type="Pfam" id="PF00501">
    <property type="entry name" value="AMP-binding"/>
    <property type="match status" value="1"/>
</dbReference>
<dbReference type="GO" id="GO:0030729">
    <property type="term" value="F:acetoacetate-CoA ligase activity"/>
    <property type="evidence" value="ECO:0007669"/>
    <property type="project" value="UniProtKB-EC"/>
</dbReference>
<reference evidence="6 7" key="1">
    <citation type="journal article" date="2013" name="Int. J. Syst. Evol. Microbiol.">
        <title>Hoeflea suaedae sp. nov., an endophytic bacterium isolated from the root of the halophyte Suaeda maritima.</title>
        <authorList>
            <person name="Chung E.J."/>
            <person name="Park J.A."/>
            <person name="Pramanik P."/>
            <person name="Bibi F."/>
            <person name="Jeon C.O."/>
            <person name="Chung Y.R."/>
        </authorList>
    </citation>
    <scope>NUCLEOTIDE SEQUENCE [LARGE SCALE GENOMIC DNA]</scope>
    <source>
        <strain evidence="6 7">YC6898</strain>
    </source>
</reference>
<evidence type="ECO:0000256" key="4">
    <source>
        <dbReference type="ARBA" id="ARBA00022840"/>
    </source>
</evidence>
<evidence type="ECO:0000256" key="2">
    <source>
        <dbReference type="ARBA" id="ARBA00022598"/>
    </source>
</evidence>
<accession>A0A4R5PJA4</accession>
<keyword evidence="7" id="KW-1185">Reference proteome</keyword>
<evidence type="ECO:0000313" key="7">
    <source>
        <dbReference type="Proteomes" id="UP000295131"/>
    </source>
</evidence>
<dbReference type="InterPro" id="IPR000873">
    <property type="entry name" value="AMP-dep_synth/lig_dom"/>
</dbReference>
<dbReference type="InterPro" id="IPR020845">
    <property type="entry name" value="AMP-binding_CS"/>
</dbReference>
<dbReference type="NCBIfam" id="NF002937">
    <property type="entry name" value="PRK03584.1"/>
    <property type="match status" value="1"/>
</dbReference>
<dbReference type="RefSeq" id="WP_133285239.1">
    <property type="nucleotide sequence ID" value="NZ_SMSI01000003.1"/>
</dbReference>
<dbReference type="AlphaFoldDB" id="A0A4R5PJA4"/>
<dbReference type="GO" id="GO:0006629">
    <property type="term" value="P:lipid metabolic process"/>
    <property type="evidence" value="ECO:0007669"/>
    <property type="project" value="InterPro"/>
</dbReference>
<dbReference type="Gene3D" id="3.30.300.30">
    <property type="match status" value="1"/>
</dbReference>
<dbReference type="Proteomes" id="UP000295131">
    <property type="component" value="Unassembled WGS sequence"/>
</dbReference>